<dbReference type="InterPro" id="IPR004841">
    <property type="entry name" value="AA-permease/SLC12A_dom"/>
</dbReference>
<dbReference type="EMBL" id="CP089278">
    <property type="protein sequence ID" value="USP80391.1"/>
    <property type="molecule type" value="Genomic_DNA"/>
</dbReference>
<feature type="region of interest" description="Disordered" evidence="5">
    <location>
        <begin position="1"/>
        <end position="25"/>
    </location>
</feature>
<organism evidence="8 9">
    <name type="scientific">Curvularia clavata</name>
    <dbReference type="NCBI Taxonomy" id="95742"/>
    <lineage>
        <taxon>Eukaryota</taxon>
        <taxon>Fungi</taxon>
        <taxon>Dikarya</taxon>
        <taxon>Ascomycota</taxon>
        <taxon>Pezizomycotina</taxon>
        <taxon>Dothideomycetes</taxon>
        <taxon>Pleosporomycetidae</taxon>
        <taxon>Pleosporales</taxon>
        <taxon>Pleosporineae</taxon>
        <taxon>Pleosporaceae</taxon>
        <taxon>Curvularia</taxon>
    </lineage>
</organism>
<dbReference type="PANTHER" id="PTHR43341">
    <property type="entry name" value="AMINO ACID PERMEASE"/>
    <property type="match status" value="1"/>
</dbReference>
<dbReference type="OrthoDB" id="3944506at2759"/>
<keyword evidence="3 6" id="KW-1133">Transmembrane helix</keyword>
<dbReference type="GO" id="GO:0015171">
    <property type="term" value="F:amino acid transmembrane transporter activity"/>
    <property type="evidence" value="ECO:0007669"/>
    <property type="project" value="TreeGrafter"/>
</dbReference>
<proteinExistence type="predicted"/>
<keyword evidence="9" id="KW-1185">Reference proteome</keyword>
<evidence type="ECO:0000313" key="8">
    <source>
        <dbReference type="EMBL" id="USP80391.1"/>
    </source>
</evidence>
<dbReference type="Proteomes" id="UP001056012">
    <property type="component" value="Chromosome 5"/>
</dbReference>
<evidence type="ECO:0000256" key="4">
    <source>
        <dbReference type="ARBA" id="ARBA00023136"/>
    </source>
</evidence>
<evidence type="ECO:0000256" key="5">
    <source>
        <dbReference type="SAM" id="MobiDB-lite"/>
    </source>
</evidence>
<keyword evidence="4 6" id="KW-0472">Membrane</keyword>
<dbReference type="AlphaFoldDB" id="A0A9Q9DWE9"/>
<dbReference type="VEuPathDB" id="FungiDB:yc1106_07665"/>
<comment type="subcellular location">
    <subcellularLocation>
        <location evidence="1">Membrane</location>
        <topology evidence="1">Multi-pass membrane protein</topology>
    </subcellularLocation>
</comment>
<evidence type="ECO:0000256" key="6">
    <source>
        <dbReference type="SAM" id="Phobius"/>
    </source>
</evidence>
<feature type="domain" description="Amino acid permease/ SLC12A" evidence="7">
    <location>
        <begin position="54"/>
        <end position="130"/>
    </location>
</feature>
<sequence length="146" mass="15366">MAAIQHSKDDEKGPATTLALDRSDTSASGMGTGIVTDIPSGAQSLHRSLRGKEVQLFAIGGAIGTSLYVQMGSALPKGGPAGLFIAFLLWGGVMWAVNECFAEMVTYAPIPSPFIRFGTEWVDGALGFGMCLRISSLLQVTRKDLS</sequence>
<evidence type="ECO:0000259" key="7">
    <source>
        <dbReference type="Pfam" id="PF00324"/>
    </source>
</evidence>
<accession>A0A9Q9DWE9</accession>
<evidence type="ECO:0000256" key="1">
    <source>
        <dbReference type="ARBA" id="ARBA00004141"/>
    </source>
</evidence>
<feature type="compositionally biased region" description="Basic and acidic residues" evidence="5">
    <location>
        <begin position="1"/>
        <end position="13"/>
    </location>
</feature>
<dbReference type="InterPro" id="IPR050524">
    <property type="entry name" value="APC_YAT"/>
</dbReference>
<dbReference type="PANTHER" id="PTHR43341:SF15">
    <property type="entry name" value="GENERAL AMINO ACID PERMEASE AGP2"/>
    <property type="match status" value="1"/>
</dbReference>
<dbReference type="Gene3D" id="1.20.1740.10">
    <property type="entry name" value="Amino acid/polyamine transporter I"/>
    <property type="match status" value="1"/>
</dbReference>
<feature type="transmembrane region" description="Helical" evidence="6">
    <location>
        <begin position="81"/>
        <end position="97"/>
    </location>
</feature>
<name>A0A9Q9DWE9_CURCL</name>
<keyword evidence="2 6" id="KW-0812">Transmembrane</keyword>
<gene>
    <name evidence="8" type="ORF">yc1106_07665</name>
</gene>
<feature type="transmembrane region" description="Helical" evidence="6">
    <location>
        <begin position="56"/>
        <end position="75"/>
    </location>
</feature>
<evidence type="ECO:0000313" key="9">
    <source>
        <dbReference type="Proteomes" id="UP001056012"/>
    </source>
</evidence>
<dbReference type="Pfam" id="PF00324">
    <property type="entry name" value="AA_permease"/>
    <property type="match status" value="1"/>
</dbReference>
<dbReference type="GO" id="GO:0016020">
    <property type="term" value="C:membrane"/>
    <property type="evidence" value="ECO:0007669"/>
    <property type="project" value="UniProtKB-SubCell"/>
</dbReference>
<protein>
    <recommendedName>
        <fullName evidence="7">Amino acid permease/ SLC12A domain-containing protein</fullName>
    </recommendedName>
</protein>
<evidence type="ECO:0000256" key="3">
    <source>
        <dbReference type="ARBA" id="ARBA00022989"/>
    </source>
</evidence>
<reference evidence="8" key="1">
    <citation type="submission" date="2021-12" db="EMBL/GenBank/DDBJ databases">
        <title>Curvularia clavata genome.</title>
        <authorList>
            <person name="Cao Y."/>
        </authorList>
    </citation>
    <scope>NUCLEOTIDE SEQUENCE</scope>
    <source>
        <strain evidence="8">Yc1106</strain>
    </source>
</reference>
<evidence type="ECO:0000256" key="2">
    <source>
        <dbReference type="ARBA" id="ARBA00022692"/>
    </source>
</evidence>